<keyword evidence="1" id="KW-0732">Signal</keyword>
<keyword evidence="4" id="KW-1185">Reference proteome</keyword>
<evidence type="ECO:0000313" key="4">
    <source>
        <dbReference type="Proteomes" id="UP000293874"/>
    </source>
</evidence>
<dbReference type="AlphaFoldDB" id="A0A4V2F0Z8"/>
<sequence>MLNRFCSALALIALCSCHSGHQSSASSSPNTLSSAEKRDGWQLLFDGTSKSGWHIFNNRTDGSAWKVEEGVLYLDPKAKGPKGEGGGELISDKSFSNFHLKADWKIDINGNSGIMFLAQEDPQYKYAYLTGPEMQIIDNNGHADAKNIKHRSGDLYDLITAVPENAKPAGEWNSSEIILDNGKLTLIQNGTKVVTTTMWNEQWQELIAKSKFVKLPDFAKVREGRFVLQDHGDKVWFRNIKVKPL</sequence>
<dbReference type="Pfam" id="PF06439">
    <property type="entry name" value="3keto-disac_hyd"/>
    <property type="match status" value="1"/>
</dbReference>
<feature type="chain" id="PRO_5020994005" evidence="1">
    <location>
        <begin position="22"/>
        <end position="245"/>
    </location>
</feature>
<gene>
    <name evidence="3" type="ORF">EV199_3794</name>
</gene>
<dbReference type="PROSITE" id="PS51257">
    <property type="entry name" value="PROKAR_LIPOPROTEIN"/>
    <property type="match status" value="1"/>
</dbReference>
<evidence type="ECO:0000259" key="2">
    <source>
        <dbReference type="Pfam" id="PF06439"/>
    </source>
</evidence>
<evidence type="ECO:0000313" key="3">
    <source>
        <dbReference type="EMBL" id="RZS71881.1"/>
    </source>
</evidence>
<protein>
    <submittedName>
        <fullName evidence="3">Uncharacterized protein DUF1080</fullName>
    </submittedName>
</protein>
<feature type="domain" description="3-keto-alpha-glucoside-1,2-lyase/3-keto-2-hydroxy-glucal hydratase" evidence="2">
    <location>
        <begin position="40"/>
        <end position="243"/>
    </location>
</feature>
<dbReference type="RefSeq" id="WP_130542347.1">
    <property type="nucleotide sequence ID" value="NZ_CP042431.1"/>
</dbReference>
<dbReference type="EMBL" id="SGXA01000002">
    <property type="protein sequence ID" value="RZS71881.1"/>
    <property type="molecule type" value="Genomic_DNA"/>
</dbReference>
<accession>A0A4V2F0Z8</accession>
<dbReference type="Gene3D" id="2.60.120.560">
    <property type="entry name" value="Exo-inulinase, domain 1"/>
    <property type="match status" value="1"/>
</dbReference>
<comment type="caution">
    <text evidence="3">The sequence shown here is derived from an EMBL/GenBank/DDBJ whole genome shotgun (WGS) entry which is preliminary data.</text>
</comment>
<reference evidence="3 4" key="1">
    <citation type="submission" date="2019-02" db="EMBL/GenBank/DDBJ databases">
        <title>Genomic Encyclopedia of Type Strains, Phase IV (KMG-IV): sequencing the most valuable type-strain genomes for metagenomic binning, comparative biology and taxonomic classification.</title>
        <authorList>
            <person name="Goeker M."/>
        </authorList>
    </citation>
    <scope>NUCLEOTIDE SEQUENCE [LARGE SCALE GENOMIC DNA]</scope>
    <source>
        <strain evidence="3 4">DSM 18116</strain>
    </source>
</reference>
<dbReference type="InterPro" id="IPR010496">
    <property type="entry name" value="AL/BT2_dom"/>
</dbReference>
<dbReference type="Proteomes" id="UP000293874">
    <property type="component" value="Unassembled WGS sequence"/>
</dbReference>
<evidence type="ECO:0000256" key="1">
    <source>
        <dbReference type="SAM" id="SignalP"/>
    </source>
</evidence>
<proteinExistence type="predicted"/>
<name>A0A4V2F0Z8_9BACT</name>
<feature type="signal peptide" evidence="1">
    <location>
        <begin position="1"/>
        <end position="21"/>
    </location>
</feature>
<organism evidence="3 4">
    <name type="scientific">Pseudobacter ginsenosidimutans</name>
    <dbReference type="NCBI Taxonomy" id="661488"/>
    <lineage>
        <taxon>Bacteria</taxon>
        <taxon>Pseudomonadati</taxon>
        <taxon>Bacteroidota</taxon>
        <taxon>Chitinophagia</taxon>
        <taxon>Chitinophagales</taxon>
        <taxon>Chitinophagaceae</taxon>
        <taxon>Pseudobacter</taxon>
    </lineage>
</organism>
<dbReference type="OrthoDB" id="659240at2"/>
<dbReference type="GO" id="GO:0016787">
    <property type="term" value="F:hydrolase activity"/>
    <property type="evidence" value="ECO:0007669"/>
    <property type="project" value="InterPro"/>
</dbReference>